<keyword evidence="5" id="KW-1185">Reference proteome</keyword>
<dbReference type="SMART" id="SM00355">
    <property type="entry name" value="ZnF_C2H2"/>
    <property type="match status" value="2"/>
</dbReference>
<dbReference type="EMBL" id="JARAKH010000008">
    <property type="protein sequence ID" value="KAK8401918.1"/>
    <property type="molecule type" value="Genomic_DNA"/>
</dbReference>
<keyword evidence="1" id="KW-0479">Metal-binding</keyword>
<reference evidence="4 5" key="1">
    <citation type="submission" date="2023-03" db="EMBL/GenBank/DDBJ databases">
        <title>High-quality genome of Scylla paramamosain provides insights in environmental adaptation.</title>
        <authorList>
            <person name="Zhang L."/>
        </authorList>
    </citation>
    <scope>NUCLEOTIDE SEQUENCE [LARGE SCALE GENOMIC DNA]</scope>
    <source>
        <strain evidence="4">LZ_2023a</strain>
        <tissue evidence="4">Muscle</tissue>
    </source>
</reference>
<dbReference type="EMBL" id="JARAKH010000008">
    <property type="protein sequence ID" value="KAK8401920.1"/>
    <property type="molecule type" value="Genomic_DNA"/>
</dbReference>
<dbReference type="InterPro" id="IPR052797">
    <property type="entry name" value="RegFact_GeneExpr_CellDeath"/>
</dbReference>
<gene>
    <name evidence="4" type="ORF">O3P69_001195</name>
</gene>
<keyword evidence="1" id="KW-0862">Zinc</keyword>
<feature type="region of interest" description="Disordered" evidence="2">
    <location>
        <begin position="1"/>
        <end position="28"/>
    </location>
</feature>
<evidence type="ECO:0000313" key="5">
    <source>
        <dbReference type="Proteomes" id="UP001487740"/>
    </source>
</evidence>
<sequence>MEGRTSTQATSGDQAFNANMRPEPDTKSKSALILEDIAEMDKAVFACGEDNNHSTALASDAPSPVQLMQDSGVSCHLCKKMYKNKGSLATHLRVKHKMSGNTRAKMPCLEVGCDYRGNRIARLITHLIQEHKMKFHCEKVTFQKKEDFWKWRKEAEERCRSSYCAETSAKTMVSGDVKFFLRCRRSGYVKCHSRGTLARGVRKGSVKINAVCTSFMEVTFGMEGGATVHFCRTHYGHADDGQHLRMNAEERETIRQLILEGQTASSIITTMKTKMPQHRHHLLKYANIRNISIRQNFQTHGKGLAEGDQDQEAFPDVVMSEADQNSPTLQVEKEVEVEAIDRESPDTPEILDHIQACSLERLQAEVKTKVEKVLHLSSTVTSEDTLKYVSENLDFLIDMLESCKDIEVIPDSSEPSEDTGQNVVLHKDIDGNTHLLLCSSKSIDDLMCKKKDAV</sequence>
<dbReference type="PROSITE" id="PS50157">
    <property type="entry name" value="ZINC_FINGER_C2H2_2"/>
    <property type="match status" value="1"/>
</dbReference>
<evidence type="ECO:0000313" key="4">
    <source>
        <dbReference type="EMBL" id="KAK8401919.1"/>
    </source>
</evidence>
<comment type="caution">
    <text evidence="4">The sequence shown here is derived from an EMBL/GenBank/DDBJ whole genome shotgun (WGS) entry which is preliminary data.</text>
</comment>
<dbReference type="AlphaFoldDB" id="A0AAW0UQI3"/>
<name>A0AAW0UQI3_SCYPA</name>
<accession>A0AAW0UQI3</accession>
<feature type="domain" description="C2H2-type" evidence="3">
    <location>
        <begin position="73"/>
        <end position="96"/>
    </location>
</feature>
<dbReference type="EMBL" id="JARAKH010000008">
    <property type="protein sequence ID" value="KAK8401919.1"/>
    <property type="molecule type" value="Genomic_DNA"/>
</dbReference>
<dbReference type="PROSITE" id="PS00028">
    <property type="entry name" value="ZINC_FINGER_C2H2_1"/>
    <property type="match status" value="1"/>
</dbReference>
<proteinExistence type="predicted"/>
<dbReference type="PANTHER" id="PTHR33936:SF25">
    <property type="entry name" value="C2H2-TYPE DOMAIN-CONTAINING PROTEIN"/>
    <property type="match status" value="1"/>
</dbReference>
<dbReference type="InterPro" id="IPR013087">
    <property type="entry name" value="Znf_C2H2_type"/>
</dbReference>
<dbReference type="Gene3D" id="3.30.160.60">
    <property type="entry name" value="Classic Zinc Finger"/>
    <property type="match status" value="1"/>
</dbReference>
<keyword evidence="1" id="KW-0863">Zinc-finger</keyword>
<evidence type="ECO:0000256" key="1">
    <source>
        <dbReference type="PROSITE-ProRule" id="PRU00042"/>
    </source>
</evidence>
<evidence type="ECO:0000256" key="2">
    <source>
        <dbReference type="SAM" id="MobiDB-lite"/>
    </source>
</evidence>
<protein>
    <recommendedName>
        <fullName evidence="3">C2H2-type domain-containing protein</fullName>
    </recommendedName>
</protein>
<organism evidence="4 5">
    <name type="scientific">Scylla paramamosain</name>
    <name type="common">Mud crab</name>
    <dbReference type="NCBI Taxonomy" id="85552"/>
    <lineage>
        <taxon>Eukaryota</taxon>
        <taxon>Metazoa</taxon>
        <taxon>Ecdysozoa</taxon>
        <taxon>Arthropoda</taxon>
        <taxon>Crustacea</taxon>
        <taxon>Multicrustacea</taxon>
        <taxon>Malacostraca</taxon>
        <taxon>Eumalacostraca</taxon>
        <taxon>Eucarida</taxon>
        <taxon>Decapoda</taxon>
        <taxon>Pleocyemata</taxon>
        <taxon>Brachyura</taxon>
        <taxon>Eubrachyura</taxon>
        <taxon>Portunoidea</taxon>
        <taxon>Portunidae</taxon>
        <taxon>Portuninae</taxon>
        <taxon>Scylla</taxon>
    </lineage>
</organism>
<dbReference type="PANTHER" id="PTHR33936">
    <property type="entry name" value="PROTEIN CBG17840"/>
    <property type="match status" value="1"/>
</dbReference>
<evidence type="ECO:0000259" key="3">
    <source>
        <dbReference type="PROSITE" id="PS50157"/>
    </source>
</evidence>
<feature type="compositionally biased region" description="Polar residues" evidence="2">
    <location>
        <begin position="1"/>
        <end position="17"/>
    </location>
</feature>
<dbReference type="Proteomes" id="UP001487740">
    <property type="component" value="Unassembled WGS sequence"/>
</dbReference>
<dbReference type="GO" id="GO:0008270">
    <property type="term" value="F:zinc ion binding"/>
    <property type="evidence" value="ECO:0007669"/>
    <property type="project" value="UniProtKB-KW"/>
</dbReference>